<organism evidence="3 4">
    <name type="scientific">Candidatus Accumulibacter adjunctus</name>
    <dbReference type="NCBI Taxonomy" id="1454001"/>
    <lineage>
        <taxon>Bacteria</taxon>
        <taxon>Pseudomonadati</taxon>
        <taxon>Pseudomonadota</taxon>
        <taxon>Betaproteobacteria</taxon>
        <taxon>Candidatus Accumulibacter</taxon>
    </lineage>
</organism>
<proteinExistence type="predicted"/>
<protein>
    <submittedName>
        <fullName evidence="3">Uncharacterized protein</fullName>
    </submittedName>
</protein>
<dbReference type="PATRIC" id="fig|1454001.3.peg.851"/>
<feature type="compositionally biased region" description="Low complexity" evidence="1">
    <location>
        <begin position="100"/>
        <end position="115"/>
    </location>
</feature>
<accession>A0A011N1S1</accession>
<feature type="transmembrane region" description="Helical" evidence="2">
    <location>
        <begin position="25"/>
        <end position="58"/>
    </location>
</feature>
<evidence type="ECO:0000313" key="3">
    <source>
        <dbReference type="EMBL" id="EXI68851.1"/>
    </source>
</evidence>
<keyword evidence="2" id="KW-0472">Membrane</keyword>
<evidence type="ECO:0000313" key="4">
    <source>
        <dbReference type="Proteomes" id="UP000020218"/>
    </source>
</evidence>
<comment type="caution">
    <text evidence="3">The sequence shown here is derived from an EMBL/GenBank/DDBJ whole genome shotgun (WGS) entry which is preliminary data.</text>
</comment>
<dbReference type="STRING" id="1454001.AW08_00673"/>
<reference evidence="3" key="1">
    <citation type="submission" date="2014-02" db="EMBL/GenBank/DDBJ databases">
        <title>Expanding our view of genomic diversity in Candidatus Accumulibacter clades.</title>
        <authorList>
            <person name="Skennerton C.T."/>
            <person name="Barr J.J."/>
            <person name="Slater F.R."/>
            <person name="Bond P.L."/>
            <person name="Tyson G.W."/>
        </authorList>
    </citation>
    <scope>NUCLEOTIDE SEQUENCE [LARGE SCALE GENOMIC DNA]</scope>
</reference>
<feature type="compositionally biased region" description="Basic and acidic residues" evidence="1">
    <location>
        <begin position="78"/>
        <end position="87"/>
    </location>
</feature>
<keyword evidence="2" id="KW-0812">Transmembrane</keyword>
<evidence type="ECO:0000256" key="1">
    <source>
        <dbReference type="SAM" id="MobiDB-lite"/>
    </source>
</evidence>
<sequence length="130" mass="14048">MKPSAPGSSRTTPGDGLLGRILTMLAGAVLLIAAFMFSLVALGVLVVGGVLVYAYLYWKTRHLRRHIEEQMQQAAQQREQRDGRVIDGEVLGGAEYEGQPEPSAASRAAARLPRPADGPPAEDPRDERAR</sequence>
<keyword evidence="2" id="KW-1133">Transmembrane helix</keyword>
<evidence type="ECO:0000256" key="2">
    <source>
        <dbReference type="SAM" id="Phobius"/>
    </source>
</evidence>
<dbReference type="AlphaFoldDB" id="A0A011N1S1"/>
<gene>
    <name evidence="3" type="ORF">AW08_00673</name>
</gene>
<dbReference type="EMBL" id="JFAX01000003">
    <property type="protein sequence ID" value="EXI68851.1"/>
    <property type="molecule type" value="Genomic_DNA"/>
</dbReference>
<dbReference type="Proteomes" id="UP000020218">
    <property type="component" value="Unassembled WGS sequence"/>
</dbReference>
<keyword evidence="4" id="KW-1185">Reference proteome</keyword>
<name>A0A011N1S1_9PROT</name>
<feature type="region of interest" description="Disordered" evidence="1">
    <location>
        <begin position="74"/>
        <end position="130"/>
    </location>
</feature>